<keyword evidence="6 7" id="KW-0472">Membrane</keyword>
<comment type="similarity">
    <text evidence="2">Belongs to the UPF0702 family.</text>
</comment>
<dbReference type="Pfam" id="PF20730">
    <property type="entry name" value="YetF_N"/>
    <property type="match status" value="1"/>
</dbReference>
<protein>
    <submittedName>
        <fullName evidence="10">DUF421 domain-containing protein</fullName>
    </submittedName>
</protein>
<dbReference type="InterPro" id="IPR023090">
    <property type="entry name" value="UPF0702_alpha/beta_dom_sf"/>
</dbReference>
<organism evidence="10 11">
    <name type="scientific">Cerasibacillus quisquiliarum</name>
    <dbReference type="NCBI Taxonomy" id="227865"/>
    <lineage>
        <taxon>Bacteria</taxon>
        <taxon>Bacillati</taxon>
        <taxon>Bacillota</taxon>
        <taxon>Bacilli</taxon>
        <taxon>Bacillales</taxon>
        <taxon>Bacillaceae</taxon>
        <taxon>Cerasibacillus</taxon>
    </lineage>
</organism>
<dbReference type="Gene3D" id="3.30.240.20">
    <property type="entry name" value="bsu07140 like domains"/>
    <property type="match status" value="2"/>
</dbReference>
<comment type="subcellular location">
    <subcellularLocation>
        <location evidence="1">Cell membrane</location>
        <topology evidence="1">Multi-pass membrane protein</topology>
    </subcellularLocation>
</comment>
<evidence type="ECO:0000259" key="8">
    <source>
        <dbReference type="Pfam" id="PF04239"/>
    </source>
</evidence>
<keyword evidence="3" id="KW-1003">Cell membrane</keyword>
<accession>A0A511UVI2</accession>
<name>A0A511UVI2_9BACI</name>
<dbReference type="AlphaFoldDB" id="A0A511UVI2"/>
<comment type="caution">
    <text evidence="10">The sequence shown here is derived from an EMBL/GenBank/DDBJ whole genome shotgun (WGS) entry which is preliminary data.</text>
</comment>
<dbReference type="PANTHER" id="PTHR34582">
    <property type="entry name" value="UPF0702 TRANSMEMBRANE PROTEIN YCAP"/>
    <property type="match status" value="1"/>
</dbReference>
<evidence type="ECO:0000313" key="10">
    <source>
        <dbReference type="EMBL" id="GEN30620.1"/>
    </source>
</evidence>
<evidence type="ECO:0000313" key="11">
    <source>
        <dbReference type="Proteomes" id="UP000321491"/>
    </source>
</evidence>
<dbReference type="OrthoDB" id="9778331at2"/>
<gene>
    <name evidence="10" type="ORF">CQU01_08580</name>
</gene>
<dbReference type="InterPro" id="IPR048454">
    <property type="entry name" value="YetF_N"/>
</dbReference>
<evidence type="ECO:0000256" key="4">
    <source>
        <dbReference type="ARBA" id="ARBA00022692"/>
    </source>
</evidence>
<dbReference type="Pfam" id="PF04239">
    <property type="entry name" value="DUF421"/>
    <property type="match status" value="1"/>
</dbReference>
<dbReference type="PANTHER" id="PTHR34582:SF7">
    <property type="entry name" value="UPF0702 TRANSMEMBRANE PROTEIN YDFS"/>
    <property type="match status" value="1"/>
</dbReference>
<reference evidence="10 11" key="1">
    <citation type="submission" date="2019-07" db="EMBL/GenBank/DDBJ databases">
        <title>Whole genome shotgun sequence of Cerasibacillus quisquiliarum NBRC 102429.</title>
        <authorList>
            <person name="Hosoyama A."/>
            <person name="Uohara A."/>
            <person name="Ohji S."/>
            <person name="Ichikawa N."/>
        </authorList>
    </citation>
    <scope>NUCLEOTIDE SEQUENCE [LARGE SCALE GENOMIC DNA]</scope>
    <source>
        <strain evidence="10 11">NBRC 102429</strain>
    </source>
</reference>
<feature type="domain" description="YetF C-terminal" evidence="8">
    <location>
        <begin position="82"/>
        <end position="215"/>
    </location>
</feature>
<dbReference type="EMBL" id="BJXW01000009">
    <property type="protein sequence ID" value="GEN30620.1"/>
    <property type="molecule type" value="Genomic_DNA"/>
</dbReference>
<keyword evidence="5 7" id="KW-1133">Transmembrane helix</keyword>
<keyword evidence="11" id="KW-1185">Reference proteome</keyword>
<feature type="domain" description="YetF-like N-terminal transmembrane" evidence="9">
    <location>
        <begin position="7"/>
        <end position="79"/>
    </location>
</feature>
<dbReference type="GO" id="GO:0005886">
    <property type="term" value="C:plasma membrane"/>
    <property type="evidence" value="ECO:0007669"/>
    <property type="project" value="UniProtKB-SubCell"/>
</dbReference>
<dbReference type="InterPro" id="IPR007353">
    <property type="entry name" value="DUF421"/>
</dbReference>
<evidence type="ECO:0000256" key="5">
    <source>
        <dbReference type="ARBA" id="ARBA00022989"/>
    </source>
</evidence>
<keyword evidence="4 7" id="KW-0812">Transmembrane</keyword>
<evidence type="ECO:0000259" key="9">
    <source>
        <dbReference type="Pfam" id="PF20730"/>
    </source>
</evidence>
<evidence type="ECO:0000256" key="3">
    <source>
        <dbReference type="ARBA" id="ARBA00022475"/>
    </source>
</evidence>
<evidence type="ECO:0000256" key="6">
    <source>
        <dbReference type="ARBA" id="ARBA00023136"/>
    </source>
</evidence>
<dbReference type="Proteomes" id="UP000321491">
    <property type="component" value="Unassembled WGS sequence"/>
</dbReference>
<evidence type="ECO:0000256" key="1">
    <source>
        <dbReference type="ARBA" id="ARBA00004651"/>
    </source>
</evidence>
<evidence type="ECO:0000256" key="2">
    <source>
        <dbReference type="ARBA" id="ARBA00006448"/>
    </source>
</evidence>
<feature type="transmembrane region" description="Helical" evidence="7">
    <location>
        <begin position="63"/>
        <end position="81"/>
    </location>
</feature>
<evidence type="ECO:0000256" key="7">
    <source>
        <dbReference type="SAM" id="Phobius"/>
    </source>
</evidence>
<sequence length="242" mass="27613">MNDTLVVFIRSIVAFFSLLIFTRSLGKQQVSHLTFFDYILGITIGSIAATLTTDLTSRAWPHWVGLFSWTSFVFILQWVTVKSHKLSKYIDGEPAIVIMNGQIMEGTMKKLRYRAADLTDQLRDKGIFDMNEVAFAILETNGKLSVLKKSPYQPVTPKDLNLPPKSKGVDVELIYDGRVLKSNLKQVNKNMEWLENQIRLYGFTSSKDVFLATYQKNGSFYIDGYRDHLSQATDVSDYNDLE</sequence>
<feature type="transmembrane region" description="Helical" evidence="7">
    <location>
        <begin position="33"/>
        <end position="51"/>
    </location>
</feature>
<feature type="transmembrane region" description="Helical" evidence="7">
    <location>
        <begin position="6"/>
        <end position="26"/>
    </location>
</feature>
<dbReference type="RefSeq" id="WP_146936061.1">
    <property type="nucleotide sequence ID" value="NZ_BJXW01000009.1"/>
</dbReference>
<proteinExistence type="inferred from homology"/>